<evidence type="ECO:0000259" key="1">
    <source>
        <dbReference type="Pfam" id="PF02371"/>
    </source>
</evidence>
<gene>
    <name evidence="2" type="ORF">MTCD1_00516</name>
</gene>
<reference evidence="2 3" key="1">
    <citation type="submission" date="2017-06" db="EMBL/GenBank/DDBJ databases">
        <title>Whole Genome Sequences of Colwellia marinimaniae MTCD1.</title>
        <authorList>
            <person name="Kusumoto H."/>
            <person name="Inoue M."/>
            <person name="Tanikawa K."/>
            <person name="Maeji H."/>
            <person name="Cameron J.H."/>
            <person name="Bartlett D.H."/>
        </authorList>
    </citation>
    <scope>NUCLEOTIDE SEQUENCE [LARGE SCALE GENOMIC DNA]</scope>
    <source>
        <strain evidence="2 3">MTCD1</strain>
    </source>
</reference>
<feature type="domain" description="Transposase IS116/IS110/IS902 C-terminal" evidence="1">
    <location>
        <begin position="65"/>
        <end position="143"/>
    </location>
</feature>
<dbReference type="Pfam" id="PF02371">
    <property type="entry name" value="Transposase_20"/>
    <property type="match status" value="1"/>
</dbReference>
<dbReference type="PANTHER" id="PTHR33055">
    <property type="entry name" value="TRANSPOSASE FOR INSERTION SEQUENCE ELEMENT IS1111A"/>
    <property type="match status" value="1"/>
</dbReference>
<dbReference type="Proteomes" id="UP000197068">
    <property type="component" value="Unassembled WGS sequence"/>
</dbReference>
<dbReference type="InterPro" id="IPR047650">
    <property type="entry name" value="Transpos_IS110"/>
</dbReference>
<dbReference type="InterPro" id="IPR003346">
    <property type="entry name" value="Transposase_20"/>
</dbReference>
<sequence length="190" mass="21018">MIKKGISAIRNELPSIIEDAENDLTVMSKAFFNKLLEEFRAMDDLLVHCDTKIQIANKNNDVCTRLGDVLSIGAITSIALYAAAGDGKDFVNGRHLSAWIGLVPGQHSTGGKPRLLDISKRGISYLRTLLIHGARVVLRHSEKKNDRFSLWAQALLKRRGHNKACVAVANKLARIAWVIMAKGETYRPAM</sequence>
<protein>
    <submittedName>
        <fullName evidence="2">Transposase for insertion sequence element IS1111A</fullName>
    </submittedName>
</protein>
<dbReference type="NCBIfam" id="NF033542">
    <property type="entry name" value="transpos_IS110"/>
    <property type="match status" value="1"/>
</dbReference>
<dbReference type="EMBL" id="BDQM01000003">
    <property type="protein sequence ID" value="GAW94917.1"/>
    <property type="molecule type" value="Genomic_DNA"/>
</dbReference>
<dbReference type="PANTHER" id="PTHR33055:SF3">
    <property type="entry name" value="PUTATIVE TRANSPOSASE FOR IS117-RELATED"/>
    <property type="match status" value="1"/>
</dbReference>
<proteinExistence type="predicted"/>
<name>A0ABQ0MRC3_9GAMM</name>
<evidence type="ECO:0000313" key="2">
    <source>
        <dbReference type="EMBL" id="GAW94917.1"/>
    </source>
</evidence>
<evidence type="ECO:0000313" key="3">
    <source>
        <dbReference type="Proteomes" id="UP000197068"/>
    </source>
</evidence>
<organism evidence="2 3">
    <name type="scientific">Colwellia marinimaniae</name>
    <dbReference type="NCBI Taxonomy" id="1513592"/>
    <lineage>
        <taxon>Bacteria</taxon>
        <taxon>Pseudomonadati</taxon>
        <taxon>Pseudomonadota</taxon>
        <taxon>Gammaproteobacteria</taxon>
        <taxon>Alteromonadales</taxon>
        <taxon>Colwelliaceae</taxon>
        <taxon>Colwellia</taxon>
    </lineage>
</organism>
<comment type="caution">
    <text evidence="2">The sequence shown here is derived from an EMBL/GenBank/DDBJ whole genome shotgun (WGS) entry which is preliminary data.</text>
</comment>
<accession>A0ABQ0MRC3</accession>
<keyword evidence="3" id="KW-1185">Reference proteome</keyword>